<dbReference type="SUPFAM" id="SSF54518">
    <property type="entry name" value="Tubby C-terminal domain-like"/>
    <property type="match status" value="1"/>
</dbReference>
<dbReference type="AlphaFoldDB" id="A0A7S3AX89"/>
<sequence>MPSSPARQPDARADGGAQHRLTSMLQFKPTARAVELLCNPVKPDVGTVTATMVTARVGAPRYDFCISLGAGELAYAFSAFLHPEGMGSKETHYTIRLQQFDETTPAGETFCSKLVCSDDGSRYTFCDDPSNFYSWPRELGAAIITNDNMAVLIPRVQPSGASAQFRVLSPLDSIITRFFAGQAREHLMMLSGPWAPKNGDEVALVHLKDEADSQLANDVVFRAHENGETLQVNFSAPLSPFQAFCIALALIHHAQHVRNAAQLASGGSMGEGMG</sequence>
<reference evidence="1" key="1">
    <citation type="submission" date="2021-01" db="EMBL/GenBank/DDBJ databases">
        <authorList>
            <person name="Corre E."/>
            <person name="Pelletier E."/>
            <person name="Niang G."/>
            <person name="Scheremetjew M."/>
            <person name="Finn R."/>
            <person name="Kale V."/>
            <person name="Holt S."/>
            <person name="Cochrane G."/>
            <person name="Meng A."/>
            <person name="Brown T."/>
            <person name="Cohen L."/>
        </authorList>
    </citation>
    <scope>NUCLEOTIDE SEQUENCE</scope>
    <source>
        <strain evidence="1">CCMP281</strain>
    </source>
</reference>
<dbReference type="InterPro" id="IPR025659">
    <property type="entry name" value="Tubby-like_C"/>
</dbReference>
<gene>
    <name evidence="1" type="ORF">HERI1096_LOCUS16727</name>
</gene>
<name>A0A7S3AX89_9EUKA</name>
<organism evidence="1">
    <name type="scientific">Haptolina ericina</name>
    <dbReference type="NCBI Taxonomy" id="156174"/>
    <lineage>
        <taxon>Eukaryota</taxon>
        <taxon>Haptista</taxon>
        <taxon>Haptophyta</taxon>
        <taxon>Prymnesiophyceae</taxon>
        <taxon>Prymnesiales</taxon>
        <taxon>Prymnesiaceae</taxon>
        <taxon>Haptolina</taxon>
    </lineage>
</organism>
<accession>A0A7S3AX89</accession>
<protein>
    <recommendedName>
        <fullName evidence="2">Tubby C-terminal domain-containing protein</fullName>
    </recommendedName>
</protein>
<proteinExistence type="predicted"/>
<evidence type="ECO:0000313" key="1">
    <source>
        <dbReference type="EMBL" id="CAE0116042.1"/>
    </source>
</evidence>
<evidence type="ECO:0008006" key="2">
    <source>
        <dbReference type="Google" id="ProtNLM"/>
    </source>
</evidence>
<dbReference type="EMBL" id="HBHX01030045">
    <property type="protein sequence ID" value="CAE0116042.1"/>
    <property type="molecule type" value="Transcribed_RNA"/>
</dbReference>